<feature type="domain" description="DEP" evidence="5">
    <location>
        <begin position="362"/>
        <end position="445"/>
    </location>
</feature>
<evidence type="ECO:0000313" key="7">
    <source>
        <dbReference type="EMBL" id="KAF9582187.1"/>
    </source>
</evidence>
<dbReference type="InterPro" id="IPR000591">
    <property type="entry name" value="DEP_dom"/>
</dbReference>
<feature type="compositionally biased region" description="Acidic residues" evidence="3">
    <location>
        <begin position="134"/>
        <end position="155"/>
    </location>
</feature>
<evidence type="ECO:0000259" key="4">
    <source>
        <dbReference type="PROSITE" id="PS50010"/>
    </source>
</evidence>
<proteinExistence type="predicted"/>
<dbReference type="Gene3D" id="2.30.29.30">
    <property type="entry name" value="Pleckstrin-homology domain (PH domain)/Phosphotyrosine-binding domain (PTB)"/>
    <property type="match status" value="1"/>
</dbReference>
<accession>A0A9P6FUY6</accession>
<feature type="compositionally biased region" description="Low complexity" evidence="3">
    <location>
        <begin position="114"/>
        <end position="126"/>
    </location>
</feature>
<dbReference type="InterPro" id="IPR000219">
    <property type="entry name" value="DH_dom"/>
</dbReference>
<feature type="region of interest" description="Disordered" evidence="3">
    <location>
        <begin position="815"/>
        <end position="838"/>
    </location>
</feature>
<comment type="caution">
    <text evidence="7">The sequence shown here is derived from an EMBL/GenBank/DDBJ whole genome shotgun (WGS) entry which is preliminary data.</text>
</comment>
<dbReference type="Pfam" id="PF00780">
    <property type="entry name" value="CNH"/>
    <property type="match status" value="1"/>
</dbReference>
<protein>
    <submittedName>
        <fullName evidence="7">RHO1 GDP-GTP exchange protein 2</fullName>
    </submittedName>
</protein>
<evidence type="ECO:0000313" key="8">
    <source>
        <dbReference type="Proteomes" id="UP000780801"/>
    </source>
</evidence>
<feature type="domain" description="DH" evidence="4">
    <location>
        <begin position="524"/>
        <end position="712"/>
    </location>
</feature>
<dbReference type="SUPFAM" id="SSF46785">
    <property type="entry name" value="Winged helix' DNA-binding domain"/>
    <property type="match status" value="1"/>
</dbReference>
<dbReference type="InterPro" id="IPR052233">
    <property type="entry name" value="Rho-type_GEFs"/>
</dbReference>
<dbReference type="Proteomes" id="UP000780801">
    <property type="component" value="Unassembled WGS sequence"/>
</dbReference>
<gene>
    <name evidence="7" type="primary">ROM2_1</name>
    <name evidence="7" type="ORF">BGW38_000533</name>
</gene>
<name>A0A9P6FUY6_9FUNG</name>
<sequence length="1438" mass="160896">MASYYLPQDPPPPPAQVPRTNSQESNSSTWSSSGSPHRIDMQNQGYAHTSADGRRATWSGETMSIIHGADQLPHPPLPRSRSTYGAQSQFGATTPQPELPRSSRGSFKDRASPQMQQQLAQQLKYQRTLAMITQEEDSDNNYDDGDKEEEEDEDKDKDLVSMKPLPALPCTQDAAPDHGSPTLSQPRSARSAPASTPALRLEHTPVNPSLSSFVQQPQPQQPYQSPQHPHQHPHQHLQQHQQHCPQPHQSTFNDMRLSAEHSTNPYHITPSQQIPQNTTPTFLSKRSSTGSSNLSTQWSQASTPTTPTFSYTGTQPPSYQGPLQHRLSLERSPYLALPAQSLINFHPGILSTIAVAFREKMLQNEIKRQESEYYGLEFPVTFTGKEAVDLIIELVKIEDRRYALSIARSMESQKLFFGGGNSHLFDSNNDQYFFSDATLAYLPGKSDFPTVPRAVFPNSAPCYSFGCAPGNTGCYSYSCPNKNPKGGALGRQNSAASSSSGHEKVWANSVHPSVLARATKSERSRQEAIFEVINTEHNYVRDLELLEEIFINPLRSSNIIEPERLEDFIEAVFLNYKEILELNRKMLEALRVRQEQQPLVENFGDILLSHAVGFEKAYSHFIPRIVLSEFTSKREEATNPKFQRFLDECVRHPEARRLELRHFIGQPYQRIPRYPLLLREVVRRTDESVPDRAVVEEVIKVCSELGRQIDSCMPEGHRRVRLLTLPDKISWKSGTPRQDLKLTEKSRKLHFECVAKRRVNVEVQTMDVRLFLFDHLLLVTREKRDRHGDKESMIYRVSRHPIPLELVNIVSDESTSEAYGRESGTSKKPGNSSKTMLTGPRALTHADQPEIGTVMGLPDSRNTSLVVLEHQGGRGDLYTFFMSPNDKDEFMKELKALQAARRQAVTGNRLFDFETVTEIQSSPTASGVPSGINSMYGRRIICTATYYNVLDGKTRIVIGTDDGIFVGMENDSGNYRQVIKDISVSQISVLDSYHIMVVMTGKYVKAFNLSCLEPNADKSLQLGQVIGKNIQFFTSGQCAGKTLVIMMKKKGTSESQFVVYEPCDNAVLNSQQRTGFSLSFGKSGKSDWFKLYKEFTVASEAYRVLMLATVICVVCAKGFEVISLEDLEQTQIFPPRHNPAFSFIEERPTSVPMSMFKVDSGQFLMCYSDFAFIMSKKGELSRKGLIEWEGCPESFAMVYPYVIAFESRLIEVRHIHTGQLEQLILGEDIRLLYSDVNLKGASVIQIHKSDASRPNLQQVVKLVKTWSQAKPLDDTTEAPVAYKRRSTPPNSMRRPVSVDVTTATFMTTTVSPTVPALTSPNFSRHEIITPQHPSIQPSTIPPPIPQRPTFVSNNAYGTYPVMSVSMGSSLPSSTLVDLNGNPLGGSIQPPTSFGPSSHQILMMPSTAPHPYLPSAHLGYPVVYPIPEPEENGAVVGFP</sequence>
<feature type="domain" description="CNH" evidence="6">
    <location>
        <begin position="937"/>
        <end position="1239"/>
    </location>
</feature>
<dbReference type="Pfam" id="PF00621">
    <property type="entry name" value="RhoGEF"/>
    <property type="match status" value="1"/>
</dbReference>
<keyword evidence="2" id="KW-0344">Guanine-nucleotide releasing factor</keyword>
<feature type="compositionally biased region" description="Low complexity" evidence="3">
    <location>
        <begin position="186"/>
        <end position="199"/>
    </location>
</feature>
<dbReference type="SUPFAM" id="SSF48065">
    <property type="entry name" value="DBL homology domain (DH-domain)"/>
    <property type="match status" value="1"/>
</dbReference>
<reference evidence="7" key="1">
    <citation type="journal article" date="2020" name="Fungal Divers.">
        <title>Resolving the Mortierellaceae phylogeny through synthesis of multi-gene phylogenetics and phylogenomics.</title>
        <authorList>
            <person name="Vandepol N."/>
            <person name="Liber J."/>
            <person name="Desiro A."/>
            <person name="Na H."/>
            <person name="Kennedy M."/>
            <person name="Barry K."/>
            <person name="Grigoriev I.V."/>
            <person name="Miller A.N."/>
            <person name="O'Donnell K."/>
            <person name="Stajich J.E."/>
            <person name="Bonito G."/>
        </authorList>
    </citation>
    <scope>NUCLEOTIDE SEQUENCE</scope>
    <source>
        <strain evidence="7">KOD1015</strain>
    </source>
</reference>
<dbReference type="InterPro" id="IPR041675">
    <property type="entry name" value="PH_5"/>
</dbReference>
<dbReference type="InterPro" id="IPR035899">
    <property type="entry name" value="DBL_dom_sf"/>
</dbReference>
<dbReference type="InterPro" id="IPR036388">
    <property type="entry name" value="WH-like_DNA-bd_sf"/>
</dbReference>
<feature type="compositionally biased region" description="Low complexity" evidence="3">
    <location>
        <begin position="238"/>
        <end position="249"/>
    </location>
</feature>
<dbReference type="InterPro" id="IPR001180">
    <property type="entry name" value="CNH_dom"/>
</dbReference>
<dbReference type="PROSITE" id="PS50219">
    <property type="entry name" value="CNH"/>
    <property type="match status" value="1"/>
</dbReference>
<evidence type="ECO:0000259" key="5">
    <source>
        <dbReference type="PROSITE" id="PS50186"/>
    </source>
</evidence>
<evidence type="ECO:0000256" key="1">
    <source>
        <dbReference type="ARBA" id="ARBA00022553"/>
    </source>
</evidence>
<dbReference type="GO" id="GO:0035556">
    <property type="term" value="P:intracellular signal transduction"/>
    <property type="evidence" value="ECO:0007669"/>
    <property type="project" value="InterPro"/>
</dbReference>
<evidence type="ECO:0000259" key="6">
    <source>
        <dbReference type="PROSITE" id="PS50219"/>
    </source>
</evidence>
<feature type="compositionally biased region" description="Polar residues" evidence="3">
    <location>
        <begin position="80"/>
        <end position="96"/>
    </location>
</feature>
<dbReference type="PROSITE" id="PS50186">
    <property type="entry name" value="DEP"/>
    <property type="match status" value="1"/>
</dbReference>
<dbReference type="Gene3D" id="1.20.900.10">
    <property type="entry name" value="Dbl homology (DH) domain"/>
    <property type="match status" value="1"/>
</dbReference>
<dbReference type="PANTHER" id="PTHR46572:SF1">
    <property type="entry name" value="RHO1 GUANINE NUCLEOTIDE EXCHANGE FACTOR TUS1"/>
    <property type="match status" value="1"/>
</dbReference>
<dbReference type="PANTHER" id="PTHR46572">
    <property type="entry name" value="RHO1 GDP-GTP EXCHANGE PROTEIN 1-RELATED"/>
    <property type="match status" value="1"/>
</dbReference>
<keyword evidence="8" id="KW-1185">Reference proteome</keyword>
<dbReference type="SMART" id="SM00049">
    <property type="entry name" value="DEP"/>
    <property type="match status" value="1"/>
</dbReference>
<dbReference type="Gene3D" id="1.10.10.10">
    <property type="entry name" value="Winged helix-like DNA-binding domain superfamily/Winged helix DNA-binding domain"/>
    <property type="match status" value="1"/>
</dbReference>
<feature type="compositionally biased region" description="Polar residues" evidence="3">
    <location>
        <begin position="826"/>
        <end position="836"/>
    </location>
</feature>
<feature type="compositionally biased region" description="Low complexity" evidence="3">
    <location>
        <begin position="22"/>
        <end position="35"/>
    </location>
</feature>
<dbReference type="PROSITE" id="PS50010">
    <property type="entry name" value="DH_2"/>
    <property type="match status" value="1"/>
</dbReference>
<dbReference type="InterPro" id="IPR011993">
    <property type="entry name" value="PH-like_dom_sf"/>
</dbReference>
<dbReference type="InterPro" id="IPR036390">
    <property type="entry name" value="WH_DNA-bd_sf"/>
</dbReference>
<feature type="compositionally biased region" description="Polar residues" evidence="3">
    <location>
        <begin position="260"/>
        <end position="302"/>
    </location>
</feature>
<evidence type="ECO:0000256" key="3">
    <source>
        <dbReference type="SAM" id="MobiDB-lite"/>
    </source>
</evidence>
<dbReference type="GO" id="GO:0005085">
    <property type="term" value="F:guanyl-nucleotide exchange factor activity"/>
    <property type="evidence" value="ECO:0007669"/>
    <property type="project" value="UniProtKB-KW"/>
</dbReference>
<feature type="region of interest" description="Disordered" evidence="3">
    <location>
        <begin position="1"/>
        <end position="307"/>
    </location>
</feature>
<organism evidence="7 8">
    <name type="scientific">Lunasporangiospora selenospora</name>
    <dbReference type="NCBI Taxonomy" id="979761"/>
    <lineage>
        <taxon>Eukaryota</taxon>
        <taxon>Fungi</taxon>
        <taxon>Fungi incertae sedis</taxon>
        <taxon>Mucoromycota</taxon>
        <taxon>Mortierellomycotina</taxon>
        <taxon>Mortierellomycetes</taxon>
        <taxon>Mortierellales</taxon>
        <taxon>Mortierellaceae</taxon>
        <taxon>Lunasporangiospora</taxon>
    </lineage>
</organism>
<evidence type="ECO:0000256" key="2">
    <source>
        <dbReference type="ARBA" id="ARBA00022658"/>
    </source>
</evidence>
<feature type="compositionally biased region" description="Low complexity" evidence="3">
    <location>
        <begin position="215"/>
        <end position="228"/>
    </location>
</feature>
<dbReference type="CDD" id="cd00160">
    <property type="entry name" value="RhoGEF"/>
    <property type="match status" value="1"/>
</dbReference>
<dbReference type="EMBL" id="JAABOA010001147">
    <property type="protein sequence ID" value="KAF9582187.1"/>
    <property type="molecule type" value="Genomic_DNA"/>
</dbReference>
<dbReference type="Pfam" id="PF15405">
    <property type="entry name" value="PH_5"/>
    <property type="match status" value="1"/>
</dbReference>
<dbReference type="SMART" id="SM00325">
    <property type="entry name" value="RhoGEF"/>
    <property type="match status" value="1"/>
</dbReference>
<dbReference type="SMART" id="SM00036">
    <property type="entry name" value="CNH"/>
    <property type="match status" value="1"/>
</dbReference>
<keyword evidence="1" id="KW-0597">Phosphoprotein</keyword>
<dbReference type="OrthoDB" id="2272012at2759"/>